<feature type="domain" description="C2H2-type" evidence="6">
    <location>
        <begin position="122"/>
        <end position="151"/>
    </location>
</feature>
<evidence type="ECO:0000256" key="3">
    <source>
        <dbReference type="ARBA" id="ARBA00022771"/>
    </source>
</evidence>
<dbReference type="SMART" id="SM00355">
    <property type="entry name" value="ZnF_C2H2"/>
    <property type="match status" value="7"/>
</dbReference>
<dbReference type="InterPro" id="IPR036236">
    <property type="entry name" value="Znf_C2H2_sf"/>
</dbReference>
<keyword evidence="3 5" id="KW-0863">Zinc-finger</keyword>
<evidence type="ECO:0000256" key="4">
    <source>
        <dbReference type="ARBA" id="ARBA00022833"/>
    </source>
</evidence>
<dbReference type="Pfam" id="PF12171">
    <property type="entry name" value="zf-C2H2_jaz"/>
    <property type="match status" value="1"/>
</dbReference>
<dbReference type="InterPro" id="IPR013087">
    <property type="entry name" value="Znf_C2H2_type"/>
</dbReference>
<dbReference type="EMBL" id="ML993859">
    <property type="protein sequence ID" value="KAF2205275.1"/>
    <property type="molecule type" value="Genomic_DNA"/>
</dbReference>
<dbReference type="GO" id="GO:0005634">
    <property type="term" value="C:nucleus"/>
    <property type="evidence" value="ECO:0007669"/>
    <property type="project" value="TreeGrafter"/>
</dbReference>
<keyword evidence="2" id="KW-0677">Repeat</keyword>
<evidence type="ECO:0000259" key="6">
    <source>
        <dbReference type="PROSITE" id="PS50157"/>
    </source>
</evidence>
<dbReference type="InterPro" id="IPR022755">
    <property type="entry name" value="Znf_C2H2_jaz"/>
</dbReference>
<dbReference type="PROSITE" id="PS00028">
    <property type="entry name" value="ZINC_FINGER_C2H2_1"/>
    <property type="match status" value="4"/>
</dbReference>
<keyword evidence="4" id="KW-0862">Zinc</keyword>
<feature type="domain" description="C2H2-type" evidence="6">
    <location>
        <begin position="95"/>
        <end position="119"/>
    </location>
</feature>
<dbReference type="OrthoDB" id="6077919at2759"/>
<dbReference type="PANTHER" id="PTHR24409">
    <property type="entry name" value="ZINC FINGER PROTEIN 142"/>
    <property type="match status" value="1"/>
</dbReference>
<comment type="caution">
    <text evidence="7">The sequence shown here is derived from an EMBL/GenBank/DDBJ whole genome shotgun (WGS) entry which is preliminary data.</text>
</comment>
<dbReference type="Proteomes" id="UP000799536">
    <property type="component" value="Unassembled WGS sequence"/>
</dbReference>
<proteinExistence type="predicted"/>
<dbReference type="GO" id="GO:0000981">
    <property type="term" value="F:DNA-binding transcription factor activity, RNA polymerase II-specific"/>
    <property type="evidence" value="ECO:0007669"/>
    <property type="project" value="TreeGrafter"/>
</dbReference>
<evidence type="ECO:0000313" key="7">
    <source>
        <dbReference type="EMBL" id="KAF2205275.1"/>
    </source>
</evidence>
<organism evidence="7 8">
    <name type="scientific">Delitschia confertaspora ATCC 74209</name>
    <dbReference type="NCBI Taxonomy" id="1513339"/>
    <lineage>
        <taxon>Eukaryota</taxon>
        <taxon>Fungi</taxon>
        <taxon>Dikarya</taxon>
        <taxon>Ascomycota</taxon>
        <taxon>Pezizomycotina</taxon>
        <taxon>Dothideomycetes</taxon>
        <taxon>Pleosporomycetidae</taxon>
        <taxon>Pleosporales</taxon>
        <taxon>Delitschiaceae</taxon>
        <taxon>Delitschia</taxon>
    </lineage>
</organism>
<accession>A0A9P4JUC8</accession>
<evidence type="ECO:0000256" key="2">
    <source>
        <dbReference type="ARBA" id="ARBA00022737"/>
    </source>
</evidence>
<dbReference type="PROSITE" id="PS50157">
    <property type="entry name" value="ZINC_FINGER_C2H2_2"/>
    <property type="match status" value="3"/>
</dbReference>
<protein>
    <recommendedName>
        <fullName evidence="6">C2H2-type domain-containing protein</fullName>
    </recommendedName>
</protein>
<dbReference type="AlphaFoldDB" id="A0A9P4JUC8"/>
<evidence type="ECO:0000313" key="8">
    <source>
        <dbReference type="Proteomes" id="UP000799536"/>
    </source>
</evidence>
<keyword evidence="1" id="KW-0479">Metal-binding</keyword>
<dbReference type="Gene3D" id="3.30.160.60">
    <property type="entry name" value="Classic Zinc Finger"/>
    <property type="match status" value="4"/>
</dbReference>
<dbReference type="Pfam" id="PF12874">
    <property type="entry name" value="zf-met"/>
    <property type="match status" value="2"/>
</dbReference>
<name>A0A9P4JUC8_9PLEO</name>
<evidence type="ECO:0000256" key="1">
    <source>
        <dbReference type="ARBA" id="ARBA00022723"/>
    </source>
</evidence>
<dbReference type="GO" id="GO:0000977">
    <property type="term" value="F:RNA polymerase II transcription regulatory region sequence-specific DNA binding"/>
    <property type="evidence" value="ECO:0007669"/>
    <property type="project" value="TreeGrafter"/>
</dbReference>
<dbReference type="PANTHER" id="PTHR24409:SF295">
    <property type="entry name" value="AZ2-RELATED"/>
    <property type="match status" value="1"/>
</dbReference>
<sequence>MDEYGHWPECETCTRTFRSQGACNQHMNSTNHWAPRYECQTCDNEYLSQGACNQHMNVARHWAPTIECETCTRKFHTQLAADQHMNAVGHWKPQFPCDQCDRKFFSHQQADQHMRAMAHYNNYCQPCGRVFNNENNLRMHMNSKTHRGSTIACPFCKVHYTTASGLCHHLETGSCSNAPRLNRETIFKMIRARDQNGVITNKQIGWHDEANATYSATSHAWNGSHWECYLCHKCFNSDRGLNQHLNSPTHKQKVYHCPNRIKCGKEFVALASLFGHLESESCAFMRFENVQRQVGNVLSSNRMLTFG</sequence>
<dbReference type="SUPFAM" id="SSF57667">
    <property type="entry name" value="beta-beta-alpha zinc fingers"/>
    <property type="match status" value="3"/>
</dbReference>
<dbReference type="GO" id="GO:0008270">
    <property type="term" value="F:zinc ion binding"/>
    <property type="evidence" value="ECO:0007669"/>
    <property type="project" value="UniProtKB-KW"/>
</dbReference>
<gene>
    <name evidence="7" type="ORF">GQ43DRAFT_362795</name>
</gene>
<evidence type="ECO:0000256" key="5">
    <source>
        <dbReference type="PROSITE-ProRule" id="PRU00042"/>
    </source>
</evidence>
<reference evidence="7" key="1">
    <citation type="journal article" date="2020" name="Stud. Mycol.">
        <title>101 Dothideomycetes genomes: a test case for predicting lifestyles and emergence of pathogens.</title>
        <authorList>
            <person name="Haridas S."/>
            <person name="Albert R."/>
            <person name="Binder M."/>
            <person name="Bloem J."/>
            <person name="Labutti K."/>
            <person name="Salamov A."/>
            <person name="Andreopoulos B."/>
            <person name="Baker S."/>
            <person name="Barry K."/>
            <person name="Bills G."/>
            <person name="Bluhm B."/>
            <person name="Cannon C."/>
            <person name="Castanera R."/>
            <person name="Culley D."/>
            <person name="Daum C."/>
            <person name="Ezra D."/>
            <person name="Gonzalez J."/>
            <person name="Henrissat B."/>
            <person name="Kuo A."/>
            <person name="Liang C."/>
            <person name="Lipzen A."/>
            <person name="Lutzoni F."/>
            <person name="Magnuson J."/>
            <person name="Mondo S."/>
            <person name="Nolan M."/>
            <person name="Ohm R."/>
            <person name="Pangilinan J."/>
            <person name="Park H.-J."/>
            <person name="Ramirez L."/>
            <person name="Alfaro M."/>
            <person name="Sun H."/>
            <person name="Tritt A."/>
            <person name="Yoshinaga Y."/>
            <person name="Zwiers L.-H."/>
            <person name="Turgeon B."/>
            <person name="Goodwin S."/>
            <person name="Spatafora J."/>
            <person name="Crous P."/>
            <person name="Grigoriev I."/>
        </authorList>
    </citation>
    <scope>NUCLEOTIDE SEQUENCE</scope>
    <source>
        <strain evidence="7">ATCC 74209</strain>
    </source>
</reference>
<feature type="domain" description="C2H2-type" evidence="6">
    <location>
        <begin position="226"/>
        <end position="250"/>
    </location>
</feature>
<keyword evidence="8" id="KW-1185">Reference proteome</keyword>